<evidence type="ECO:0000256" key="4">
    <source>
        <dbReference type="ARBA" id="ARBA00022840"/>
    </source>
</evidence>
<dbReference type="OrthoDB" id="9802264at2"/>
<dbReference type="InterPro" id="IPR003439">
    <property type="entry name" value="ABC_transporter-like_ATP-bd"/>
</dbReference>
<accession>A0A1Y5SYL2</accession>
<protein>
    <submittedName>
        <fullName evidence="6">sn-glycerol-3-phosphate import ATP-binding protein UgpC</fullName>
        <ecNumber evidence="6">3.6.3.20</ecNumber>
    </submittedName>
</protein>
<dbReference type="InterPro" id="IPR047641">
    <property type="entry name" value="ABC_transpr_MalK/UgpC-like"/>
</dbReference>
<dbReference type="Gene3D" id="2.40.50.140">
    <property type="entry name" value="Nucleic acid-binding proteins"/>
    <property type="match status" value="1"/>
</dbReference>
<dbReference type="InterPro" id="IPR027417">
    <property type="entry name" value="P-loop_NTPase"/>
</dbReference>
<dbReference type="InterPro" id="IPR003593">
    <property type="entry name" value="AAA+_ATPase"/>
</dbReference>
<reference evidence="6 7" key="1">
    <citation type="submission" date="2017-03" db="EMBL/GenBank/DDBJ databases">
        <authorList>
            <person name="Afonso C.L."/>
            <person name="Miller P.J."/>
            <person name="Scott M.A."/>
            <person name="Spackman E."/>
            <person name="Goraichik I."/>
            <person name="Dimitrov K.M."/>
            <person name="Suarez D.L."/>
            <person name="Swayne D.E."/>
        </authorList>
    </citation>
    <scope>NUCLEOTIDE SEQUENCE [LARGE SCALE GENOMIC DNA]</scope>
    <source>
        <strain evidence="6 7">CECT 7680</strain>
    </source>
</reference>
<name>A0A1Y5SYL2_9RHOB</name>
<dbReference type="Pfam" id="PF08402">
    <property type="entry name" value="TOBE_2"/>
    <property type="match status" value="1"/>
</dbReference>
<proteinExistence type="inferred from homology"/>
<keyword evidence="3" id="KW-0547">Nucleotide-binding</keyword>
<dbReference type="SUPFAM" id="SSF50331">
    <property type="entry name" value="MOP-like"/>
    <property type="match status" value="1"/>
</dbReference>
<dbReference type="GO" id="GO:0016887">
    <property type="term" value="F:ATP hydrolysis activity"/>
    <property type="evidence" value="ECO:0007669"/>
    <property type="project" value="InterPro"/>
</dbReference>
<dbReference type="InterPro" id="IPR012340">
    <property type="entry name" value="NA-bd_OB-fold"/>
</dbReference>
<evidence type="ECO:0000259" key="5">
    <source>
        <dbReference type="PROSITE" id="PS50893"/>
    </source>
</evidence>
<dbReference type="InterPro" id="IPR008995">
    <property type="entry name" value="Mo/tungstate-bd_C_term_dom"/>
</dbReference>
<evidence type="ECO:0000256" key="1">
    <source>
        <dbReference type="ARBA" id="ARBA00005417"/>
    </source>
</evidence>
<comment type="similarity">
    <text evidence="1">Belongs to the ABC transporter superfamily.</text>
</comment>
<dbReference type="GO" id="GO:0140359">
    <property type="term" value="F:ABC-type transporter activity"/>
    <property type="evidence" value="ECO:0007669"/>
    <property type="project" value="InterPro"/>
</dbReference>
<dbReference type="EC" id="3.6.3.20" evidence="6"/>
<keyword evidence="6" id="KW-0378">Hydrolase</keyword>
<dbReference type="GO" id="GO:0055052">
    <property type="term" value="C:ATP-binding cassette (ABC) transporter complex, substrate-binding subunit-containing"/>
    <property type="evidence" value="ECO:0007669"/>
    <property type="project" value="TreeGrafter"/>
</dbReference>
<dbReference type="InterPro" id="IPR013611">
    <property type="entry name" value="Transp-assoc_OB_typ2"/>
</dbReference>
<dbReference type="PANTHER" id="PTHR43875:SF1">
    <property type="entry name" value="OSMOPROTECTIVE COMPOUNDS UPTAKE ATP-BINDING PROTEIN GGTA"/>
    <property type="match status" value="1"/>
</dbReference>
<evidence type="ECO:0000256" key="3">
    <source>
        <dbReference type="ARBA" id="ARBA00022741"/>
    </source>
</evidence>
<dbReference type="NCBIfam" id="NF008653">
    <property type="entry name" value="PRK11650.1"/>
    <property type="match status" value="1"/>
</dbReference>
<dbReference type="AlphaFoldDB" id="A0A1Y5SYL2"/>
<dbReference type="SUPFAM" id="SSF52540">
    <property type="entry name" value="P-loop containing nucleoside triphosphate hydrolases"/>
    <property type="match status" value="1"/>
</dbReference>
<evidence type="ECO:0000313" key="6">
    <source>
        <dbReference type="EMBL" id="SLN49887.1"/>
    </source>
</evidence>
<dbReference type="PROSITE" id="PS00211">
    <property type="entry name" value="ABC_TRANSPORTER_1"/>
    <property type="match status" value="1"/>
</dbReference>
<keyword evidence="2" id="KW-0813">Transport</keyword>
<dbReference type="CDD" id="cd03301">
    <property type="entry name" value="ABC_MalK_N"/>
    <property type="match status" value="1"/>
</dbReference>
<gene>
    <name evidence="6" type="primary">ugpC_8</name>
    <name evidence="6" type="ORF">PSA7680_02574</name>
</gene>
<dbReference type="PROSITE" id="PS50893">
    <property type="entry name" value="ABC_TRANSPORTER_2"/>
    <property type="match status" value="1"/>
</dbReference>
<dbReference type="Proteomes" id="UP000193409">
    <property type="component" value="Unassembled WGS sequence"/>
</dbReference>
<dbReference type="Gene3D" id="3.40.50.300">
    <property type="entry name" value="P-loop containing nucleotide triphosphate hydrolases"/>
    <property type="match status" value="1"/>
</dbReference>
<keyword evidence="7" id="KW-1185">Reference proteome</keyword>
<keyword evidence="4 6" id="KW-0067">ATP-binding</keyword>
<dbReference type="GO" id="GO:0005524">
    <property type="term" value="F:ATP binding"/>
    <property type="evidence" value="ECO:0007669"/>
    <property type="project" value="UniProtKB-KW"/>
</dbReference>
<dbReference type="Gene3D" id="2.40.50.100">
    <property type="match status" value="1"/>
</dbReference>
<dbReference type="RefSeq" id="WP_085869117.1">
    <property type="nucleotide sequence ID" value="NZ_FWFQ01000018.1"/>
</dbReference>
<dbReference type="Pfam" id="PF00005">
    <property type="entry name" value="ABC_tran"/>
    <property type="match status" value="1"/>
</dbReference>
<dbReference type="InterPro" id="IPR015855">
    <property type="entry name" value="ABC_transpr_MalK-like"/>
</dbReference>
<sequence length="381" mass="41523">MGYTSENLAEIAIDTPQTLAEPSVRIKNLDLNFGSVKVLQNLNLDVGKGEFLVLLGSSGCGKSTLLNCIAGLLDVSGGQIFINGKNVTWSEPSERGIGMVFQSYALYPQMTVEGNLSFGLKNARIPKEEIAKRVARAAEILQIEPLLKRKPSALSGGQRQRVAIGRALVRDVDVFLFDEPLSNLDAKLRADLRVEIKRLHNQLDNTMIYVTHDQVEAMTLADRIAIMKGGKIQQLAAPGEIYNRPVNKYVAGFIGSPSMNFLQGNIQTGDTDVFLSGDVSIPLAGYAFDGLGRSPGKAWLGIRPEHILTGAEAEAAPFNTQAVIEIVEPMGSDTLVWTQLAGERIRIRMDGQSDVREGDTITIGFHAERVSLFDEATENRI</sequence>
<dbReference type="FunFam" id="3.40.50.300:FF:000042">
    <property type="entry name" value="Maltose/maltodextrin ABC transporter, ATP-binding protein"/>
    <property type="match status" value="1"/>
</dbReference>
<dbReference type="PANTHER" id="PTHR43875">
    <property type="entry name" value="MALTODEXTRIN IMPORT ATP-BINDING PROTEIN MSMX"/>
    <property type="match status" value="1"/>
</dbReference>
<organism evidence="6 7">
    <name type="scientific">Pseudoruegeria aquimaris</name>
    <dbReference type="NCBI Taxonomy" id="393663"/>
    <lineage>
        <taxon>Bacteria</taxon>
        <taxon>Pseudomonadati</taxon>
        <taxon>Pseudomonadota</taxon>
        <taxon>Alphaproteobacteria</taxon>
        <taxon>Rhodobacterales</taxon>
        <taxon>Roseobacteraceae</taxon>
        <taxon>Pseudoruegeria</taxon>
    </lineage>
</organism>
<dbReference type="EMBL" id="FWFQ01000018">
    <property type="protein sequence ID" value="SLN49887.1"/>
    <property type="molecule type" value="Genomic_DNA"/>
</dbReference>
<feature type="domain" description="ABC transporter" evidence="5">
    <location>
        <begin position="24"/>
        <end position="254"/>
    </location>
</feature>
<dbReference type="InterPro" id="IPR017871">
    <property type="entry name" value="ABC_transporter-like_CS"/>
</dbReference>
<dbReference type="GO" id="GO:0008643">
    <property type="term" value="P:carbohydrate transport"/>
    <property type="evidence" value="ECO:0007669"/>
    <property type="project" value="InterPro"/>
</dbReference>
<evidence type="ECO:0000313" key="7">
    <source>
        <dbReference type="Proteomes" id="UP000193409"/>
    </source>
</evidence>
<dbReference type="SMART" id="SM00382">
    <property type="entry name" value="AAA"/>
    <property type="match status" value="1"/>
</dbReference>
<evidence type="ECO:0000256" key="2">
    <source>
        <dbReference type="ARBA" id="ARBA00022448"/>
    </source>
</evidence>